<feature type="transmembrane region" description="Helical" evidence="9">
    <location>
        <begin position="721"/>
        <end position="744"/>
    </location>
</feature>
<accession>A0A6G1ILA2</accession>
<feature type="domain" description="ABC transporter" evidence="10">
    <location>
        <begin position="940"/>
        <end position="1177"/>
    </location>
</feature>
<comment type="similarity">
    <text evidence="3">Belongs to the ABC transporter superfamily. ABCB family. Multidrug resistance exporter (TC 3.A.1.201) subfamily.</text>
</comment>
<evidence type="ECO:0000256" key="8">
    <source>
        <dbReference type="ARBA" id="ARBA00023136"/>
    </source>
</evidence>
<feature type="transmembrane region" description="Helical" evidence="9">
    <location>
        <begin position="750"/>
        <end position="770"/>
    </location>
</feature>
<dbReference type="GO" id="GO:0090374">
    <property type="term" value="P:oligopeptide export from mitochondrion"/>
    <property type="evidence" value="ECO:0007669"/>
    <property type="project" value="TreeGrafter"/>
</dbReference>
<evidence type="ECO:0000313" key="12">
    <source>
        <dbReference type="EMBL" id="KAF2679024.1"/>
    </source>
</evidence>
<sequence>MSTINQYVLYIIYLFIGRFVLAYVAIIGFRITSLRISASIRLNYLEALFQQPISLLDALPPGQTTAIVTVTANILQLGISERLSSLIQAFTVILTALTIGCIFSWELTLVTASGLVAIVVWYSIMTPLVAKKYAVIQEVERGAAGVAHETLSSIRMIAACGAEGKMKDRYDTFIGRSSALGRELSPLLAIQHSPVFFTIYATFALCFWYAVRLYLNFAFANVETLVVVLMSAMTMLAHINAVSVPLTAASNAIDAASIFFTVIDAPKPVTGGVQDDKVSLNEDLFVEGISFAYPTRHEVKILIDVSFVIPRGKTTAIVGPSGSGKSTIVALIQRWYELGGTDPTTNYLRNGSIRIGPTNLNEIDLHWWRAQIGLVQQDSFLFNDTIFKNVEYGLVGTEFEFAPLEERRELVEQACKEAYADDFIRLLPEGYSTPVGDVGIQLSGGQRQRIAIARAIVRRPKLLVFDEATSALDVASERIVQQALERVAQNRTTIVIAHRLSTIKRADKILVLLKGRVVQQGTHDSLLEEKDGVYWKLVHAQEVVVGDHGVTKERLVDEKESQETLIESEVTLVDEAEARPPKSKAKSITRSFGMLLAGQKQNWIGYLTIVVAAMGAASSNPIQAFLFARLISSFSYWGGKLLTANTFLCIMLVTVATGIGLSYFILGWVSNTISVRTITTYRKEYFQNIISKRISFFDIAEHSIGILTARIATDPAQLQQLLGINMAMVLISLFSLIGCITIAVLFHWKFALVVIGSSMPIILAGGWYRVRHEVRFESRNNEVFAESARFATEAIGAIRTVACLTLERAICRRYDGLLKAHITKSWKEARVSGIVFAASDSLVLLCMAFALWYGGLLLSKLHITPFNFLVVYLAIIQGSLAAGQWLSFGPNIAQVSVAADRIQAMRVRDSDDDDDAITAKYNEANRYTLPASLLWKGADIEFRNVWFKYETRNVPVLQGLNLRIQHGQFAALVGSSGSGKTTVISLLERFYEPQRGAIYYNSENITSIPLRNLRKRMSLVAQEPYLIRGTVRENVLLGMDSSAVSDSMLHTACRDAGIHAFITSLPSGYDTEIATSGVTLSGGQKQRLSIARALIRDPSVLLLDEATSSLDSETEKEVQAVFEETGKGRTMVVVAHRLATVQNADVIFVMRNGRVVERGNHQELLGRRGGYWEMCQAQALGT</sequence>
<feature type="transmembrane region" description="Helical" evidence="9">
    <location>
        <begin position="217"/>
        <end position="237"/>
    </location>
</feature>
<dbReference type="InterPro" id="IPR003439">
    <property type="entry name" value="ABC_transporter-like_ATP-bd"/>
</dbReference>
<feature type="transmembrane region" description="Helical" evidence="9">
    <location>
        <begin position="6"/>
        <end position="31"/>
    </location>
</feature>
<evidence type="ECO:0000256" key="2">
    <source>
        <dbReference type="ARBA" id="ARBA00004308"/>
    </source>
</evidence>
<evidence type="ECO:0000256" key="4">
    <source>
        <dbReference type="ARBA" id="ARBA00022692"/>
    </source>
</evidence>
<feature type="domain" description="ABC transporter" evidence="10">
    <location>
        <begin position="284"/>
        <end position="539"/>
    </location>
</feature>
<keyword evidence="8 9" id="KW-0472">Membrane</keyword>
<dbReference type="Proteomes" id="UP000799291">
    <property type="component" value="Unassembled WGS sequence"/>
</dbReference>
<dbReference type="GO" id="GO:0005524">
    <property type="term" value="F:ATP binding"/>
    <property type="evidence" value="ECO:0007669"/>
    <property type="project" value="UniProtKB-KW"/>
</dbReference>
<gene>
    <name evidence="12" type="ORF">K458DRAFT_480622</name>
</gene>
<feature type="transmembrane region" description="Helical" evidence="9">
    <location>
        <begin position="866"/>
        <end position="886"/>
    </location>
</feature>
<dbReference type="AlphaFoldDB" id="A0A6G1ILA2"/>
<comment type="subcellular location">
    <subcellularLocation>
        <location evidence="2">Endomembrane system</location>
    </subcellularLocation>
    <subcellularLocation>
        <location evidence="1">Membrane</location>
        <topology evidence="1">Multi-pass membrane protein</topology>
    </subcellularLocation>
</comment>
<evidence type="ECO:0000256" key="1">
    <source>
        <dbReference type="ARBA" id="ARBA00004141"/>
    </source>
</evidence>
<dbReference type="OrthoDB" id="6500128at2759"/>
<dbReference type="FunFam" id="3.40.50.300:FF:001530">
    <property type="entry name" value="ABC multidrug transporter (Eurofung)"/>
    <property type="match status" value="1"/>
</dbReference>
<dbReference type="PANTHER" id="PTHR43394:SF18">
    <property type="entry name" value="ABC TRANSPORTER B FAMILY MEMBER 11-LIKE"/>
    <property type="match status" value="1"/>
</dbReference>
<dbReference type="PROSITE" id="PS50893">
    <property type="entry name" value="ABC_TRANSPORTER_2"/>
    <property type="match status" value="2"/>
</dbReference>
<evidence type="ECO:0000256" key="5">
    <source>
        <dbReference type="ARBA" id="ARBA00022741"/>
    </source>
</evidence>
<feature type="domain" description="ABC transmembrane type-1" evidence="11">
    <location>
        <begin position="607"/>
        <end position="894"/>
    </location>
</feature>
<dbReference type="InterPro" id="IPR003593">
    <property type="entry name" value="AAA+_ATPase"/>
</dbReference>
<dbReference type="SMART" id="SM00382">
    <property type="entry name" value="AAA"/>
    <property type="match status" value="2"/>
</dbReference>
<proteinExistence type="inferred from homology"/>
<organism evidence="12 13">
    <name type="scientific">Lentithecium fluviatile CBS 122367</name>
    <dbReference type="NCBI Taxonomy" id="1168545"/>
    <lineage>
        <taxon>Eukaryota</taxon>
        <taxon>Fungi</taxon>
        <taxon>Dikarya</taxon>
        <taxon>Ascomycota</taxon>
        <taxon>Pezizomycotina</taxon>
        <taxon>Dothideomycetes</taxon>
        <taxon>Pleosporomycetidae</taxon>
        <taxon>Pleosporales</taxon>
        <taxon>Massarineae</taxon>
        <taxon>Lentitheciaceae</taxon>
        <taxon>Lentithecium</taxon>
    </lineage>
</organism>
<keyword evidence="6" id="KW-0067">ATP-binding</keyword>
<dbReference type="EMBL" id="MU005607">
    <property type="protein sequence ID" value="KAF2679024.1"/>
    <property type="molecule type" value="Genomic_DNA"/>
</dbReference>
<dbReference type="InterPro" id="IPR039421">
    <property type="entry name" value="Type_1_exporter"/>
</dbReference>
<dbReference type="InterPro" id="IPR011527">
    <property type="entry name" value="ABC1_TM_dom"/>
</dbReference>
<feature type="transmembrane region" description="Helical" evidence="9">
    <location>
        <begin position="834"/>
        <end position="854"/>
    </location>
</feature>
<dbReference type="GO" id="GO:0005743">
    <property type="term" value="C:mitochondrial inner membrane"/>
    <property type="evidence" value="ECO:0007669"/>
    <property type="project" value="TreeGrafter"/>
</dbReference>
<dbReference type="FunFam" id="3.40.50.300:FF:000913">
    <property type="entry name" value="ABC multidrug transporter SitT"/>
    <property type="match status" value="1"/>
</dbReference>
<keyword evidence="7 9" id="KW-1133">Transmembrane helix</keyword>
<dbReference type="SUPFAM" id="SSF52540">
    <property type="entry name" value="P-loop containing nucleoside triphosphate hydrolases"/>
    <property type="match status" value="2"/>
</dbReference>
<dbReference type="CDD" id="cd18578">
    <property type="entry name" value="ABC_6TM_Pgp_ABCB1_D2_like"/>
    <property type="match status" value="1"/>
</dbReference>
<feature type="transmembrane region" description="Helical" evidence="9">
    <location>
        <begin position="111"/>
        <end position="130"/>
    </location>
</feature>
<feature type="domain" description="ABC transmembrane type-1" evidence="11">
    <location>
        <begin position="1"/>
        <end position="251"/>
    </location>
</feature>
<evidence type="ECO:0000259" key="11">
    <source>
        <dbReference type="PROSITE" id="PS50929"/>
    </source>
</evidence>
<dbReference type="GO" id="GO:0016887">
    <property type="term" value="F:ATP hydrolysis activity"/>
    <property type="evidence" value="ECO:0007669"/>
    <property type="project" value="InterPro"/>
</dbReference>
<dbReference type="CDD" id="cd18577">
    <property type="entry name" value="ABC_6TM_Pgp_ABCB1_D1_like"/>
    <property type="match status" value="1"/>
</dbReference>
<dbReference type="GO" id="GO:0015421">
    <property type="term" value="F:ABC-type oligopeptide transporter activity"/>
    <property type="evidence" value="ECO:0007669"/>
    <property type="project" value="TreeGrafter"/>
</dbReference>
<evidence type="ECO:0000256" key="7">
    <source>
        <dbReference type="ARBA" id="ARBA00022989"/>
    </source>
</evidence>
<keyword evidence="13" id="KW-1185">Reference proteome</keyword>
<feature type="transmembrane region" description="Helical" evidence="9">
    <location>
        <begin position="603"/>
        <end position="622"/>
    </location>
</feature>
<evidence type="ECO:0000256" key="6">
    <source>
        <dbReference type="ARBA" id="ARBA00022840"/>
    </source>
</evidence>
<dbReference type="PROSITE" id="PS00211">
    <property type="entry name" value="ABC_TRANSPORTER_1"/>
    <property type="match status" value="2"/>
</dbReference>
<evidence type="ECO:0000259" key="10">
    <source>
        <dbReference type="PROSITE" id="PS50893"/>
    </source>
</evidence>
<evidence type="ECO:0000256" key="3">
    <source>
        <dbReference type="ARBA" id="ARBA00007577"/>
    </source>
</evidence>
<dbReference type="InterPro" id="IPR027417">
    <property type="entry name" value="P-loop_NTPase"/>
</dbReference>
<protein>
    <submittedName>
        <fullName evidence="12">ABC multidrug transporter-like protein</fullName>
    </submittedName>
</protein>
<dbReference type="Gene3D" id="1.20.1560.10">
    <property type="entry name" value="ABC transporter type 1, transmembrane domain"/>
    <property type="match status" value="1"/>
</dbReference>
<dbReference type="Gene3D" id="3.40.50.300">
    <property type="entry name" value="P-loop containing nucleotide triphosphate hydrolases"/>
    <property type="match status" value="2"/>
</dbReference>
<feature type="transmembrane region" description="Helical" evidence="9">
    <location>
        <begin position="642"/>
        <end position="666"/>
    </location>
</feature>
<keyword evidence="4 9" id="KW-0812">Transmembrane</keyword>
<keyword evidence="5" id="KW-0547">Nucleotide-binding</keyword>
<feature type="transmembrane region" description="Helical" evidence="9">
    <location>
        <begin position="86"/>
        <end position="105"/>
    </location>
</feature>
<dbReference type="InterPro" id="IPR036640">
    <property type="entry name" value="ABC1_TM_sf"/>
</dbReference>
<dbReference type="Pfam" id="PF00664">
    <property type="entry name" value="ABC_membrane"/>
    <property type="match status" value="2"/>
</dbReference>
<dbReference type="Pfam" id="PF00005">
    <property type="entry name" value="ABC_tran"/>
    <property type="match status" value="2"/>
</dbReference>
<dbReference type="InterPro" id="IPR017871">
    <property type="entry name" value="ABC_transporter-like_CS"/>
</dbReference>
<evidence type="ECO:0000256" key="9">
    <source>
        <dbReference type="SAM" id="Phobius"/>
    </source>
</evidence>
<dbReference type="PROSITE" id="PS50929">
    <property type="entry name" value="ABC_TM1F"/>
    <property type="match status" value="2"/>
</dbReference>
<dbReference type="GO" id="GO:0012505">
    <property type="term" value="C:endomembrane system"/>
    <property type="evidence" value="ECO:0007669"/>
    <property type="project" value="UniProtKB-SubCell"/>
</dbReference>
<reference evidence="12" key="1">
    <citation type="journal article" date="2020" name="Stud. Mycol.">
        <title>101 Dothideomycetes genomes: a test case for predicting lifestyles and emergence of pathogens.</title>
        <authorList>
            <person name="Haridas S."/>
            <person name="Albert R."/>
            <person name="Binder M."/>
            <person name="Bloem J."/>
            <person name="Labutti K."/>
            <person name="Salamov A."/>
            <person name="Andreopoulos B."/>
            <person name="Baker S."/>
            <person name="Barry K."/>
            <person name="Bills G."/>
            <person name="Bluhm B."/>
            <person name="Cannon C."/>
            <person name="Castanera R."/>
            <person name="Culley D."/>
            <person name="Daum C."/>
            <person name="Ezra D."/>
            <person name="Gonzalez J."/>
            <person name="Henrissat B."/>
            <person name="Kuo A."/>
            <person name="Liang C."/>
            <person name="Lipzen A."/>
            <person name="Lutzoni F."/>
            <person name="Magnuson J."/>
            <person name="Mondo S."/>
            <person name="Nolan M."/>
            <person name="Ohm R."/>
            <person name="Pangilinan J."/>
            <person name="Park H.-J."/>
            <person name="Ramirez L."/>
            <person name="Alfaro M."/>
            <person name="Sun H."/>
            <person name="Tritt A."/>
            <person name="Yoshinaga Y."/>
            <person name="Zwiers L.-H."/>
            <person name="Turgeon B."/>
            <person name="Goodwin S."/>
            <person name="Spatafora J."/>
            <person name="Crous P."/>
            <person name="Grigoriev I."/>
        </authorList>
    </citation>
    <scope>NUCLEOTIDE SEQUENCE</scope>
    <source>
        <strain evidence="12">CBS 122367</strain>
    </source>
</reference>
<dbReference type="PANTHER" id="PTHR43394">
    <property type="entry name" value="ATP-DEPENDENT PERMEASE MDL1, MITOCHONDRIAL"/>
    <property type="match status" value="1"/>
</dbReference>
<evidence type="ECO:0000313" key="13">
    <source>
        <dbReference type="Proteomes" id="UP000799291"/>
    </source>
</evidence>
<feature type="transmembrane region" description="Helical" evidence="9">
    <location>
        <begin position="187"/>
        <end position="211"/>
    </location>
</feature>
<name>A0A6G1ILA2_9PLEO</name>
<dbReference type="SUPFAM" id="SSF90123">
    <property type="entry name" value="ABC transporter transmembrane region"/>
    <property type="match status" value="2"/>
</dbReference>